<feature type="domain" description="N-terminal Ras-GEF" evidence="4">
    <location>
        <begin position="167"/>
        <end position="294"/>
    </location>
</feature>
<proteinExistence type="predicted"/>
<dbReference type="GeneID" id="94828955"/>
<dbReference type="Pfam" id="PF00618">
    <property type="entry name" value="RasGEF_N"/>
    <property type="match status" value="1"/>
</dbReference>
<evidence type="ECO:0000313" key="5">
    <source>
        <dbReference type="EMBL" id="OHS99448.1"/>
    </source>
</evidence>
<dbReference type="RefSeq" id="XP_068352585.1">
    <property type="nucleotide sequence ID" value="XM_068494251.1"/>
</dbReference>
<evidence type="ECO:0000313" key="6">
    <source>
        <dbReference type="Proteomes" id="UP000179807"/>
    </source>
</evidence>
<protein>
    <submittedName>
        <fullName evidence="5">RasGEF domain containing protein</fullName>
    </submittedName>
</protein>
<keyword evidence="6" id="KW-1185">Reference proteome</keyword>
<gene>
    <name evidence="5" type="ORF">TRFO_08378</name>
</gene>
<dbReference type="OrthoDB" id="546434at2759"/>
<sequence>MIRENYFSRVVVDRSQWMAQLLSSRPDIKEFRERVLPVDRAIEFGRLYLPDDRLLDQNNLLSLISQHLRTLGLVESQSSLHGEWDGPFVIPASFNRSQLTFLVQRGIQHAERFWNLTMPGTMPDDPNQKQLLEEISRVIGGAPIMIDDVIPLNTEKPEDSNNLTIDEEGRLTHATLNQLIWICTTNSKYKSDDLITAVCLTYSSFTKATVMFSKLRERYRLAMNECDPETRREQVKLTLNFLTTWMNQSGKQMDRVVLSAIRSFLENEVPKQFSAELLKMNESNEIVDTVDDTKAPKVELDPHHMPWTSDFVLTSLPPVEFARQLTIWTSKYFFNIKRSEFLDGSWEDIRLMHRSPNIVKLNQKMDEFSQWIQYTLISISDLNERAACMTYFIKVAKKLYKIQNYFNCLWILSAFQSNSIFKLKSTFKMIDRRKSAFLTTANHNIFTFDNVNTCIQFCDDALKSEKPVIPVLPFYLGKLTSFMKGHTNMIVVKDKINITMSMKIFKEIQGIEAFQKRKYCFYPIDQAQELIENCYSPESQEELEAHSRELEASSNIK</sequence>
<dbReference type="Gene3D" id="1.10.840.10">
    <property type="entry name" value="Ras guanine-nucleotide exchange factors catalytic domain"/>
    <property type="match status" value="1"/>
</dbReference>
<accession>A0A1J4JJX3</accession>
<dbReference type="Proteomes" id="UP000179807">
    <property type="component" value="Unassembled WGS sequence"/>
</dbReference>
<dbReference type="PANTHER" id="PTHR23113">
    <property type="entry name" value="GUANINE NUCLEOTIDE EXCHANGE FACTOR"/>
    <property type="match status" value="1"/>
</dbReference>
<dbReference type="GO" id="GO:0007264">
    <property type="term" value="P:small GTPase-mediated signal transduction"/>
    <property type="evidence" value="ECO:0007669"/>
    <property type="project" value="InterPro"/>
</dbReference>
<dbReference type="VEuPathDB" id="TrichDB:TRFO_08378"/>
<dbReference type="SMART" id="SM00147">
    <property type="entry name" value="RasGEF"/>
    <property type="match status" value="1"/>
</dbReference>
<organism evidence="5 6">
    <name type="scientific">Tritrichomonas foetus</name>
    <dbReference type="NCBI Taxonomy" id="1144522"/>
    <lineage>
        <taxon>Eukaryota</taxon>
        <taxon>Metamonada</taxon>
        <taxon>Parabasalia</taxon>
        <taxon>Tritrichomonadida</taxon>
        <taxon>Tritrichomonadidae</taxon>
        <taxon>Tritrichomonas</taxon>
    </lineage>
</organism>
<evidence type="ECO:0000256" key="2">
    <source>
        <dbReference type="PROSITE-ProRule" id="PRU00168"/>
    </source>
</evidence>
<reference evidence="5" key="1">
    <citation type="submission" date="2016-10" db="EMBL/GenBank/DDBJ databases">
        <authorList>
            <person name="Benchimol M."/>
            <person name="Almeida L.G."/>
            <person name="Vasconcelos A.T."/>
            <person name="Perreira-Neves A."/>
            <person name="Rosa I.A."/>
            <person name="Tasca T."/>
            <person name="Bogo M.R."/>
            <person name="de Souza W."/>
        </authorList>
    </citation>
    <scope>NUCLEOTIDE SEQUENCE [LARGE SCALE GENOMIC DNA]</scope>
    <source>
        <strain evidence="5">K</strain>
    </source>
</reference>
<dbReference type="InterPro" id="IPR036964">
    <property type="entry name" value="RASGEF_cat_dom_sf"/>
</dbReference>
<dbReference type="InterPro" id="IPR023578">
    <property type="entry name" value="Ras_GEF_dom_sf"/>
</dbReference>
<dbReference type="InterPro" id="IPR001895">
    <property type="entry name" value="RASGEF_cat_dom"/>
</dbReference>
<dbReference type="Gene3D" id="1.20.870.10">
    <property type="entry name" value="Son of sevenless (SoS) protein Chain: S domain 1"/>
    <property type="match status" value="1"/>
</dbReference>
<dbReference type="PROSITE" id="PS50009">
    <property type="entry name" value="RASGEF_CAT"/>
    <property type="match status" value="1"/>
</dbReference>
<dbReference type="PROSITE" id="PS50212">
    <property type="entry name" value="RASGEF_NTER"/>
    <property type="match status" value="1"/>
</dbReference>
<dbReference type="GO" id="GO:0005085">
    <property type="term" value="F:guanyl-nucleotide exchange factor activity"/>
    <property type="evidence" value="ECO:0007669"/>
    <property type="project" value="UniProtKB-KW"/>
</dbReference>
<evidence type="ECO:0000259" key="3">
    <source>
        <dbReference type="PROSITE" id="PS50009"/>
    </source>
</evidence>
<name>A0A1J4JJX3_9EUKA</name>
<keyword evidence="1 2" id="KW-0344">Guanine-nucleotide releasing factor</keyword>
<evidence type="ECO:0000259" key="4">
    <source>
        <dbReference type="PROSITE" id="PS50212"/>
    </source>
</evidence>
<dbReference type="EMBL" id="MLAK01001004">
    <property type="protein sequence ID" value="OHS99448.1"/>
    <property type="molecule type" value="Genomic_DNA"/>
</dbReference>
<dbReference type="InterPro" id="IPR000651">
    <property type="entry name" value="Ras-like_Gua-exchang_fac_N"/>
</dbReference>
<dbReference type="Pfam" id="PF00617">
    <property type="entry name" value="RasGEF"/>
    <property type="match status" value="1"/>
</dbReference>
<evidence type="ECO:0000256" key="1">
    <source>
        <dbReference type="ARBA" id="ARBA00022658"/>
    </source>
</evidence>
<dbReference type="PANTHER" id="PTHR23113:SF365">
    <property type="entry name" value="RAS-GEF DOMAIN-CONTAINING PROTEIN"/>
    <property type="match status" value="1"/>
</dbReference>
<dbReference type="AlphaFoldDB" id="A0A1J4JJX3"/>
<dbReference type="InterPro" id="IPR008937">
    <property type="entry name" value="Ras-like_GEF"/>
</dbReference>
<dbReference type="SUPFAM" id="SSF48366">
    <property type="entry name" value="Ras GEF"/>
    <property type="match status" value="1"/>
</dbReference>
<comment type="caution">
    <text evidence="5">The sequence shown here is derived from an EMBL/GenBank/DDBJ whole genome shotgun (WGS) entry which is preliminary data.</text>
</comment>
<feature type="domain" description="Ras-GEF" evidence="3">
    <location>
        <begin position="317"/>
        <end position="548"/>
    </location>
</feature>